<organism evidence="1 2">
    <name type="scientific">Halomonas kalidii</name>
    <dbReference type="NCBI Taxonomy" id="3043293"/>
    <lineage>
        <taxon>Bacteria</taxon>
        <taxon>Pseudomonadati</taxon>
        <taxon>Pseudomonadota</taxon>
        <taxon>Gammaproteobacteria</taxon>
        <taxon>Oceanospirillales</taxon>
        <taxon>Halomonadaceae</taxon>
        <taxon>Halomonas</taxon>
    </lineage>
</organism>
<evidence type="ECO:0000313" key="1">
    <source>
        <dbReference type="EMBL" id="MDI5933770.1"/>
    </source>
</evidence>
<keyword evidence="2" id="KW-1185">Reference proteome</keyword>
<evidence type="ECO:0000313" key="2">
    <source>
        <dbReference type="Proteomes" id="UP001244242"/>
    </source>
</evidence>
<gene>
    <name evidence="1" type="ORF">QLQ84_08180</name>
</gene>
<protein>
    <submittedName>
        <fullName evidence="1">Uncharacterized protein</fullName>
    </submittedName>
</protein>
<dbReference type="RefSeq" id="WP_282721271.1">
    <property type="nucleotide sequence ID" value="NZ_JASCQO010000035.1"/>
</dbReference>
<accession>A0ABT6VIH3</accession>
<sequence>MSYDLNFWKYKKGVCLDHQLVYESLCDGLLVDGLEELPIEKMLARLEQLFADGWHRQSKYDWESQTQTRGAFQIYTNSQLFRINCYGMEGEDMNRFIDLGEEFGCPLYDPQAGRRFDGHG</sequence>
<dbReference type="Proteomes" id="UP001244242">
    <property type="component" value="Unassembled WGS sequence"/>
</dbReference>
<name>A0ABT6VIH3_9GAMM</name>
<comment type="caution">
    <text evidence="1">The sequence shown here is derived from an EMBL/GenBank/DDBJ whole genome shotgun (WGS) entry which is preliminary data.</text>
</comment>
<proteinExistence type="predicted"/>
<reference evidence="1 2" key="1">
    <citation type="submission" date="2023-04" db="EMBL/GenBank/DDBJ databases">
        <title>Halomonas strains isolated from rhizosphere soil.</title>
        <authorList>
            <person name="Xu L."/>
            <person name="Sun J.-Q."/>
        </authorList>
    </citation>
    <scope>NUCLEOTIDE SEQUENCE [LARGE SCALE GENOMIC DNA]</scope>
    <source>
        <strain evidence="1 2">LN1S58</strain>
    </source>
</reference>
<dbReference type="EMBL" id="JASCQO010000035">
    <property type="protein sequence ID" value="MDI5933770.1"/>
    <property type="molecule type" value="Genomic_DNA"/>
</dbReference>